<reference evidence="1 2" key="1">
    <citation type="submission" date="2019-02" db="EMBL/GenBank/DDBJ databases">
        <title>WGS of Pseudoxanthomonas species novum from clinical isolates.</title>
        <authorList>
            <person name="Bernier A.-M."/>
            <person name="Bernard K."/>
            <person name="Vachon A."/>
        </authorList>
    </citation>
    <scope>NUCLEOTIDE SEQUENCE [LARGE SCALE GENOMIC DNA]</scope>
    <source>
        <strain evidence="1 2">NML171202</strain>
    </source>
</reference>
<dbReference type="EMBL" id="SHMB01000003">
    <property type="protein sequence ID" value="TAA30117.1"/>
    <property type="molecule type" value="Genomic_DNA"/>
</dbReference>
<sequence length="81" mass="8412">MADMPAGTSVASASGKVEAVDITAGTVTIAHGPVEALKWPAMTMTFKAGSVDISGLKFNDQVDFEFTSTGMDGTLTKITRE</sequence>
<gene>
    <name evidence="1" type="ORF">EA661_10170</name>
</gene>
<comment type="caution">
    <text evidence="1">The sequence shown here is derived from an EMBL/GenBank/DDBJ whole genome shotgun (WGS) entry which is preliminary data.</text>
</comment>
<dbReference type="InterPro" id="IPR042230">
    <property type="entry name" value="CusF_sf"/>
</dbReference>
<protein>
    <submittedName>
        <fullName evidence="1">Copper-binding protein</fullName>
    </submittedName>
</protein>
<organism evidence="1 2">
    <name type="scientific">Pseudoxanthomonas winnipegensis</name>
    <dbReference type="NCBI Taxonomy" id="2480810"/>
    <lineage>
        <taxon>Bacteria</taxon>
        <taxon>Pseudomonadati</taxon>
        <taxon>Pseudomonadota</taxon>
        <taxon>Gammaproteobacteria</taxon>
        <taxon>Lysobacterales</taxon>
        <taxon>Lysobacteraceae</taxon>
        <taxon>Pseudoxanthomonas</taxon>
    </lineage>
</organism>
<dbReference type="Pfam" id="PF11604">
    <property type="entry name" value="CusF_Ec"/>
    <property type="match status" value="1"/>
</dbReference>
<dbReference type="Proteomes" id="UP000291286">
    <property type="component" value="Unassembled WGS sequence"/>
</dbReference>
<evidence type="ECO:0000313" key="1">
    <source>
        <dbReference type="EMBL" id="TAA30117.1"/>
    </source>
</evidence>
<accession>A0A4Q8LK96</accession>
<proteinExistence type="predicted"/>
<dbReference type="AlphaFoldDB" id="A0A4Q8LK96"/>
<accession>A0A4Q9TIQ3</accession>
<evidence type="ECO:0000313" key="2">
    <source>
        <dbReference type="Proteomes" id="UP000291286"/>
    </source>
</evidence>
<name>A0A4Q8LK96_9GAMM</name>
<dbReference type="InterPro" id="IPR021647">
    <property type="entry name" value="CusF_Ec"/>
</dbReference>
<dbReference type="Gene3D" id="2.40.50.320">
    <property type="entry name" value="Copper binding periplasmic protein CusF"/>
    <property type="match status" value="1"/>
</dbReference>